<keyword evidence="4 6" id="KW-0238">DNA-binding</keyword>
<dbReference type="InterPro" id="IPR000838">
    <property type="entry name" value="RNA_pol_sigma70_ECF_CS"/>
</dbReference>
<dbReference type="Gene3D" id="1.10.1740.10">
    <property type="match status" value="1"/>
</dbReference>
<dbReference type="PROSITE" id="PS01063">
    <property type="entry name" value="SIGMA70_ECF"/>
    <property type="match status" value="1"/>
</dbReference>
<feature type="domain" description="RNA polymerase sigma-70 region 2" evidence="7">
    <location>
        <begin position="37"/>
        <end position="103"/>
    </location>
</feature>
<proteinExistence type="inferred from homology"/>
<evidence type="ECO:0000259" key="8">
    <source>
        <dbReference type="Pfam" id="PF08281"/>
    </source>
</evidence>
<dbReference type="InterPro" id="IPR007627">
    <property type="entry name" value="RNA_pol_sigma70_r2"/>
</dbReference>
<dbReference type="Pfam" id="PF08281">
    <property type="entry name" value="Sigma70_r4_2"/>
    <property type="match status" value="1"/>
</dbReference>
<dbReference type="InterPro" id="IPR014284">
    <property type="entry name" value="RNA_pol_sigma-70_dom"/>
</dbReference>
<dbReference type="GO" id="GO:0016987">
    <property type="term" value="F:sigma factor activity"/>
    <property type="evidence" value="ECO:0007669"/>
    <property type="project" value="UniProtKB-KW"/>
</dbReference>
<gene>
    <name evidence="9" type="ORF">HNP73_001840</name>
</gene>
<dbReference type="PANTHER" id="PTHR43133">
    <property type="entry name" value="RNA POLYMERASE ECF-TYPE SIGMA FACTO"/>
    <property type="match status" value="1"/>
</dbReference>
<dbReference type="SUPFAM" id="SSF88659">
    <property type="entry name" value="Sigma3 and sigma4 domains of RNA polymerase sigma factors"/>
    <property type="match status" value="1"/>
</dbReference>
<evidence type="ECO:0000256" key="2">
    <source>
        <dbReference type="ARBA" id="ARBA00023015"/>
    </source>
</evidence>
<evidence type="ECO:0000259" key="7">
    <source>
        <dbReference type="Pfam" id="PF04542"/>
    </source>
</evidence>
<keyword evidence="5 6" id="KW-0804">Transcription</keyword>
<reference evidence="9 10" key="1">
    <citation type="submission" date="2020-08" db="EMBL/GenBank/DDBJ databases">
        <title>Genomic Encyclopedia of Type Strains, Phase IV (KMG-IV): sequencing the most valuable type-strain genomes for metagenomic binning, comparative biology and taxonomic classification.</title>
        <authorList>
            <person name="Goeker M."/>
        </authorList>
    </citation>
    <scope>NUCLEOTIDE SEQUENCE [LARGE SCALE GENOMIC DNA]</scope>
    <source>
        <strain evidence="9 10">DSM 101730</strain>
    </source>
</reference>
<name>A0A840SLQ7_9RHOB</name>
<dbReference type="RefSeq" id="WP_184148353.1">
    <property type="nucleotide sequence ID" value="NZ_JACHFM010000002.1"/>
</dbReference>
<keyword evidence="10" id="KW-1185">Reference proteome</keyword>
<evidence type="ECO:0000256" key="6">
    <source>
        <dbReference type="RuleBase" id="RU000716"/>
    </source>
</evidence>
<dbReference type="SUPFAM" id="SSF88946">
    <property type="entry name" value="Sigma2 domain of RNA polymerase sigma factors"/>
    <property type="match status" value="1"/>
</dbReference>
<evidence type="ECO:0000313" key="9">
    <source>
        <dbReference type="EMBL" id="MBB5221904.1"/>
    </source>
</evidence>
<dbReference type="NCBIfam" id="NF008888">
    <property type="entry name" value="PRK11922.1"/>
    <property type="match status" value="1"/>
</dbReference>
<dbReference type="NCBIfam" id="TIGR02937">
    <property type="entry name" value="sigma70-ECF"/>
    <property type="match status" value="1"/>
</dbReference>
<dbReference type="InterPro" id="IPR039425">
    <property type="entry name" value="RNA_pol_sigma-70-like"/>
</dbReference>
<evidence type="ECO:0000256" key="1">
    <source>
        <dbReference type="ARBA" id="ARBA00010641"/>
    </source>
</evidence>
<dbReference type="EMBL" id="JACHFM010000002">
    <property type="protein sequence ID" value="MBB5221904.1"/>
    <property type="molecule type" value="Genomic_DNA"/>
</dbReference>
<dbReference type="Pfam" id="PF04542">
    <property type="entry name" value="Sigma70_r2"/>
    <property type="match status" value="1"/>
</dbReference>
<sequence>MTGALLRAADTAALDGMSDAALVERARAGDEGAVRTLVRRHNRRLFRVARGVLRDDAEAEDVVQETYVRAFINLSRFRGDSGIATWLTRIALNEALGRLRRRRPSEDIAAISELPADDPRIVAFPSPPEPTPEAEAGRAQVRSLLEPMIDELPPDFRIVLILRDVEGMTTEETAEHLGLRPETAKTRLHRARRLLRAALLERLGGFGDLYPFDGARCAGMADRVVTRLAEEERAPTGP</sequence>
<comment type="caution">
    <text evidence="9">The sequence shown here is derived from an EMBL/GenBank/DDBJ whole genome shotgun (WGS) entry which is preliminary data.</text>
</comment>
<dbReference type="InterPro" id="IPR013249">
    <property type="entry name" value="RNA_pol_sigma70_r4_t2"/>
</dbReference>
<dbReference type="Gene3D" id="1.10.10.10">
    <property type="entry name" value="Winged helix-like DNA-binding domain superfamily/Winged helix DNA-binding domain"/>
    <property type="match status" value="1"/>
</dbReference>
<dbReference type="InterPro" id="IPR036388">
    <property type="entry name" value="WH-like_DNA-bd_sf"/>
</dbReference>
<dbReference type="GO" id="GO:0006352">
    <property type="term" value="P:DNA-templated transcription initiation"/>
    <property type="evidence" value="ECO:0007669"/>
    <property type="project" value="InterPro"/>
</dbReference>
<dbReference type="InterPro" id="IPR013325">
    <property type="entry name" value="RNA_pol_sigma_r2"/>
</dbReference>
<comment type="similarity">
    <text evidence="1 6">Belongs to the sigma-70 factor family. ECF subfamily.</text>
</comment>
<organism evidence="9 10">
    <name type="scientific">Amaricoccus macauensis</name>
    <dbReference type="NCBI Taxonomy" id="57001"/>
    <lineage>
        <taxon>Bacteria</taxon>
        <taxon>Pseudomonadati</taxon>
        <taxon>Pseudomonadota</taxon>
        <taxon>Alphaproteobacteria</taxon>
        <taxon>Rhodobacterales</taxon>
        <taxon>Paracoccaceae</taxon>
        <taxon>Amaricoccus</taxon>
    </lineage>
</organism>
<dbReference type="GO" id="GO:0003677">
    <property type="term" value="F:DNA binding"/>
    <property type="evidence" value="ECO:0007669"/>
    <property type="project" value="UniProtKB-KW"/>
</dbReference>
<evidence type="ECO:0000256" key="3">
    <source>
        <dbReference type="ARBA" id="ARBA00023082"/>
    </source>
</evidence>
<accession>A0A840SLQ7</accession>
<evidence type="ECO:0000256" key="4">
    <source>
        <dbReference type="ARBA" id="ARBA00023125"/>
    </source>
</evidence>
<dbReference type="AlphaFoldDB" id="A0A840SLQ7"/>
<keyword evidence="3 6" id="KW-0731">Sigma factor</keyword>
<evidence type="ECO:0000313" key="10">
    <source>
        <dbReference type="Proteomes" id="UP000549457"/>
    </source>
</evidence>
<dbReference type="PANTHER" id="PTHR43133:SF51">
    <property type="entry name" value="RNA POLYMERASE SIGMA FACTOR"/>
    <property type="match status" value="1"/>
</dbReference>
<keyword evidence="2 6" id="KW-0805">Transcription regulation</keyword>
<feature type="domain" description="RNA polymerase sigma factor 70 region 4 type 2" evidence="8">
    <location>
        <begin position="148"/>
        <end position="195"/>
    </location>
</feature>
<protein>
    <recommendedName>
        <fullName evidence="6">RNA polymerase sigma factor</fullName>
    </recommendedName>
</protein>
<dbReference type="Proteomes" id="UP000549457">
    <property type="component" value="Unassembled WGS sequence"/>
</dbReference>
<evidence type="ECO:0000256" key="5">
    <source>
        <dbReference type="ARBA" id="ARBA00023163"/>
    </source>
</evidence>
<dbReference type="InterPro" id="IPR013324">
    <property type="entry name" value="RNA_pol_sigma_r3/r4-like"/>
</dbReference>